<feature type="compositionally biased region" description="Basic and acidic residues" evidence="1">
    <location>
        <begin position="556"/>
        <end position="566"/>
    </location>
</feature>
<comment type="caution">
    <text evidence="4">The sequence shown here is derived from an EMBL/GenBank/DDBJ whole genome shotgun (WGS) entry which is preliminary data.</text>
</comment>
<evidence type="ECO:0000259" key="2">
    <source>
        <dbReference type="Pfam" id="PF14111"/>
    </source>
</evidence>
<evidence type="ECO:0000256" key="1">
    <source>
        <dbReference type="SAM" id="MobiDB-lite"/>
    </source>
</evidence>
<sequence length="602" mass="68572">VVNITRETVDTPCGFPVFRFPLIHRCRLPQATSVLYLILVESNSSVRRSAHPCTIFVGTIPPRVRVYGEQGELLDLIDRFADRLGPYRYMGSSFRMKSAHQADVKGKGILYDDDDDVPIKLVDRDDSYLIKEFGLSLIGKILNHRKQTVEKLLQTMPAQWGLADKITANDLGNGKFLLNFTTEEDLNFVLRQGPFHYNFCMFVLVRWEPIVHDDYPWIIPFWVHLIGFPLHLWTDTNLRNIGGRIGHIDTLELTEGRMLIEVDSRRPLKFSRKVEYEGDEVTIEIKYDKLFKHCSICGMMSHEKGYCPSLDIRTRIQPSLQRSGVFSRVQLPQDQMLHSQSSQQSSRQSLLTGRDRYASSQAARYVSSGNNYDSRGSQYRAREEDQRGHHGDRVMRRRNEYKQRNRDGGTRYGPYERRTEQAWRVKARKAEAFDAVQTRPEHAATSQEIVPYEQVCEPSTVDNNAGGSSRKLASTIVTPVRDHHMVENVTLRDGGDARSLTFSPLRETESSGAKDQIIEALHDMELLDQQDGGMLDTDDNEDDLLGLDLMEMEATGAREDPSDGKGRPSGTKSTRNRKLGVKRSAPLGIPSRKFEILPIIVS</sequence>
<dbReference type="PANTHER" id="PTHR31286:SF162">
    <property type="entry name" value="DUF4283 DOMAIN-CONTAINING PROTEIN-RELATED"/>
    <property type="match status" value="1"/>
</dbReference>
<evidence type="ECO:0000259" key="3">
    <source>
        <dbReference type="Pfam" id="PF14392"/>
    </source>
</evidence>
<keyword evidence="5" id="KW-1185">Reference proteome</keyword>
<proteinExistence type="predicted"/>
<evidence type="ECO:0000313" key="4">
    <source>
        <dbReference type="EMBL" id="KAH0943026.1"/>
    </source>
</evidence>
<feature type="domain" description="Zinc knuckle CX2CX4HX4C" evidence="3">
    <location>
        <begin position="262"/>
        <end position="308"/>
    </location>
</feature>
<dbReference type="PANTHER" id="PTHR31286">
    <property type="entry name" value="GLYCINE-RICH CELL WALL STRUCTURAL PROTEIN 1.8-LIKE"/>
    <property type="match status" value="1"/>
</dbReference>
<accession>A0ABQ8EQZ3</accession>
<dbReference type="InterPro" id="IPR025836">
    <property type="entry name" value="Zn_knuckle_CX2CX4HX4C"/>
</dbReference>
<evidence type="ECO:0000313" key="5">
    <source>
        <dbReference type="Proteomes" id="UP000824890"/>
    </source>
</evidence>
<protein>
    <recommendedName>
        <fullName evidence="6">DUF4283 domain-containing protein</fullName>
    </recommendedName>
</protein>
<evidence type="ECO:0008006" key="6">
    <source>
        <dbReference type="Google" id="ProtNLM"/>
    </source>
</evidence>
<feature type="compositionally biased region" description="Basic and acidic residues" evidence="1">
    <location>
        <begin position="380"/>
        <end position="414"/>
    </location>
</feature>
<feature type="compositionally biased region" description="Low complexity" evidence="1">
    <location>
        <begin position="335"/>
        <end position="351"/>
    </location>
</feature>
<organism evidence="4 5">
    <name type="scientific">Brassica napus</name>
    <name type="common">Rape</name>
    <dbReference type="NCBI Taxonomy" id="3708"/>
    <lineage>
        <taxon>Eukaryota</taxon>
        <taxon>Viridiplantae</taxon>
        <taxon>Streptophyta</taxon>
        <taxon>Embryophyta</taxon>
        <taxon>Tracheophyta</taxon>
        <taxon>Spermatophyta</taxon>
        <taxon>Magnoliopsida</taxon>
        <taxon>eudicotyledons</taxon>
        <taxon>Gunneridae</taxon>
        <taxon>Pentapetalae</taxon>
        <taxon>rosids</taxon>
        <taxon>malvids</taxon>
        <taxon>Brassicales</taxon>
        <taxon>Brassicaceae</taxon>
        <taxon>Brassiceae</taxon>
        <taxon>Brassica</taxon>
    </lineage>
</organism>
<dbReference type="Proteomes" id="UP000824890">
    <property type="component" value="Unassembled WGS sequence"/>
</dbReference>
<dbReference type="InterPro" id="IPR040256">
    <property type="entry name" value="At4g02000-like"/>
</dbReference>
<feature type="domain" description="DUF4283" evidence="2">
    <location>
        <begin position="131"/>
        <end position="209"/>
    </location>
</feature>
<dbReference type="Pfam" id="PF14392">
    <property type="entry name" value="zf-CCHC_4"/>
    <property type="match status" value="1"/>
</dbReference>
<feature type="compositionally biased region" description="Polar residues" evidence="1">
    <location>
        <begin position="358"/>
        <end position="377"/>
    </location>
</feature>
<gene>
    <name evidence="4" type="ORF">HID58_002663</name>
</gene>
<dbReference type="Pfam" id="PF14111">
    <property type="entry name" value="DUF4283"/>
    <property type="match status" value="1"/>
</dbReference>
<dbReference type="EMBL" id="JAGKQM010000001">
    <property type="protein sequence ID" value="KAH0943026.1"/>
    <property type="molecule type" value="Genomic_DNA"/>
</dbReference>
<feature type="region of interest" description="Disordered" evidence="1">
    <location>
        <begin position="335"/>
        <end position="414"/>
    </location>
</feature>
<reference evidence="4 5" key="1">
    <citation type="submission" date="2021-05" db="EMBL/GenBank/DDBJ databases">
        <title>Genome Assembly of Synthetic Allotetraploid Brassica napus Reveals Homoeologous Exchanges between Subgenomes.</title>
        <authorList>
            <person name="Davis J.T."/>
        </authorList>
    </citation>
    <scope>NUCLEOTIDE SEQUENCE [LARGE SCALE GENOMIC DNA]</scope>
    <source>
        <strain evidence="5">cv. Da-Ae</strain>
        <tissue evidence="4">Seedling</tissue>
    </source>
</reference>
<dbReference type="InterPro" id="IPR025558">
    <property type="entry name" value="DUF4283"/>
</dbReference>
<feature type="region of interest" description="Disordered" evidence="1">
    <location>
        <begin position="554"/>
        <end position="584"/>
    </location>
</feature>
<feature type="non-terminal residue" evidence="4">
    <location>
        <position position="1"/>
    </location>
</feature>
<name>A0ABQ8EQZ3_BRANA</name>